<dbReference type="InterPro" id="IPR003439">
    <property type="entry name" value="ABC_transporter-like_ATP-bd"/>
</dbReference>
<dbReference type="Gene3D" id="3.40.50.300">
    <property type="entry name" value="P-loop containing nucleotide triphosphate hydrolases"/>
    <property type="match status" value="1"/>
</dbReference>
<keyword evidence="6" id="KW-1185">Reference proteome</keyword>
<dbReference type="SMART" id="SM00382">
    <property type="entry name" value="AAA"/>
    <property type="match status" value="1"/>
</dbReference>
<organism evidence="5 6">
    <name type="scientific">Algoriphagus zhangzhouensis</name>
    <dbReference type="NCBI Taxonomy" id="1073327"/>
    <lineage>
        <taxon>Bacteria</taxon>
        <taxon>Pseudomonadati</taxon>
        <taxon>Bacteroidota</taxon>
        <taxon>Cytophagia</taxon>
        <taxon>Cytophagales</taxon>
        <taxon>Cyclobacteriaceae</taxon>
        <taxon>Algoriphagus</taxon>
    </lineage>
</organism>
<sequence length="324" mass="36276">MKKAVISGRNLSLGYQKGDRKREVLHGLNFDLYTGQLTCLLGSNGVGKTTLVKAIMGRIPVWNGKLLVEGKELSALNSKELSKTLAVVLTEPIVAGNMTVGQLVSLGRTPYLNWSGYLSAHDKQVVEEALISTQILEIKDERLSEISDGQRQKAMIARALAQDAPIMILDEPTAHLDLVNRFEIMQLLHSISQSQNKSILVITHDLDIALETSDQLWIMKKKEKLIAGLTEDLIVKGLIDSLFSKEKIHFNSKRGKVELENKLAKLDFEGDEYLAFWIQKALGKANIYDVKSPVKIHENPFFIHYEGLEFSSIQEFVAFLFLGE</sequence>
<dbReference type="OrthoDB" id="9787851at2"/>
<dbReference type="AlphaFoldDB" id="A0A1M7ZK49"/>
<dbReference type="RefSeq" id="WP_073573539.1">
    <property type="nucleotide sequence ID" value="NZ_FRXN01000007.1"/>
</dbReference>
<dbReference type="InterPro" id="IPR027417">
    <property type="entry name" value="P-loop_NTPase"/>
</dbReference>
<dbReference type="SUPFAM" id="SSF52540">
    <property type="entry name" value="P-loop containing nucleoside triphosphate hydrolases"/>
    <property type="match status" value="1"/>
</dbReference>
<evidence type="ECO:0000259" key="4">
    <source>
        <dbReference type="PROSITE" id="PS50893"/>
    </source>
</evidence>
<feature type="domain" description="ABC transporter" evidence="4">
    <location>
        <begin position="6"/>
        <end position="246"/>
    </location>
</feature>
<keyword evidence="2" id="KW-0547">Nucleotide-binding</keyword>
<dbReference type="Proteomes" id="UP000184609">
    <property type="component" value="Unassembled WGS sequence"/>
</dbReference>
<evidence type="ECO:0000256" key="1">
    <source>
        <dbReference type="ARBA" id="ARBA00022448"/>
    </source>
</evidence>
<dbReference type="STRING" id="1073327.SAMN04488108_3935"/>
<evidence type="ECO:0000313" key="6">
    <source>
        <dbReference type="Proteomes" id="UP000184609"/>
    </source>
</evidence>
<dbReference type="PANTHER" id="PTHR42734:SF21">
    <property type="entry name" value="IRON ABC TRANSPORTER, ATP-BINDING PROTEIN"/>
    <property type="match status" value="1"/>
</dbReference>
<dbReference type="CDD" id="cd03214">
    <property type="entry name" value="ABC_Iron-Siderophores_B12_Hemin"/>
    <property type="match status" value="1"/>
</dbReference>
<evidence type="ECO:0000256" key="2">
    <source>
        <dbReference type="ARBA" id="ARBA00022741"/>
    </source>
</evidence>
<keyword evidence="3 5" id="KW-0067">ATP-binding</keyword>
<evidence type="ECO:0000256" key="3">
    <source>
        <dbReference type="ARBA" id="ARBA00022840"/>
    </source>
</evidence>
<evidence type="ECO:0000313" key="5">
    <source>
        <dbReference type="EMBL" id="SHO65247.1"/>
    </source>
</evidence>
<dbReference type="InterPro" id="IPR050153">
    <property type="entry name" value="Metal_Ion_Import_ABC"/>
</dbReference>
<dbReference type="InterPro" id="IPR003593">
    <property type="entry name" value="AAA+_ATPase"/>
</dbReference>
<gene>
    <name evidence="5" type="ORF">SAMN04488108_3935</name>
</gene>
<protein>
    <submittedName>
        <fullName evidence="5">Iron complex transport system ATP-binding protein</fullName>
    </submittedName>
</protein>
<dbReference type="GO" id="GO:0016887">
    <property type="term" value="F:ATP hydrolysis activity"/>
    <property type="evidence" value="ECO:0007669"/>
    <property type="project" value="InterPro"/>
</dbReference>
<name>A0A1M7ZK49_9BACT</name>
<proteinExistence type="predicted"/>
<dbReference type="PANTHER" id="PTHR42734">
    <property type="entry name" value="METAL TRANSPORT SYSTEM ATP-BINDING PROTEIN TM_0124-RELATED"/>
    <property type="match status" value="1"/>
</dbReference>
<dbReference type="EMBL" id="FRXN01000007">
    <property type="protein sequence ID" value="SHO65247.1"/>
    <property type="molecule type" value="Genomic_DNA"/>
</dbReference>
<dbReference type="PROSITE" id="PS50893">
    <property type="entry name" value="ABC_TRANSPORTER_2"/>
    <property type="match status" value="1"/>
</dbReference>
<accession>A0A1M7ZK49</accession>
<keyword evidence="1" id="KW-0813">Transport</keyword>
<dbReference type="GO" id="GO:0005524">
    <property type="term" value="F:ATP binding"/>
    <property type="evidence" value="ECO:0007669"/>
    <property type="project" value="UniProtKB-KW"/>
</dbReference>
<reference evidence="6" key="1">
    <citation type="submission" date="2016-12" db="EMBL/GenBank/DDBJ databases">
        <authorList>
            <person name="Varghese N."/>
            <person name="Submissions S."/>
        </authorList>
    </citation>
    <scope>NUCLEOTIDE SEQUENCE [LARGE SCALE GENOMIC DNA]</scope>
    <source>
        <strain evidence="6">DSM 25035</strain>
    </source>
</reference>
<dbReference type="Pfam" id="PF00005">
    <property type="entry name" value="ABC_tran"/>
    <property type="match status" value="1"/>
</dbReference>